<keyword evidence="1" id="KW-1133">Transmembrane helix</keyword>
<gene>
    <name evidence="2" type="ORF">RI845_04415</name>
</gene>
<evidence type="ECO:0000256" key="1">
    <source>
        <dbReference type="SAM" id="Phobius"/>
    </source>
</evidence>
<dbReference type="Proteomes" id="UP001248581">
    <property type="component" value="Chromosome"/>
</dbReference>
<accession>A0ABY9TKX0</accession>
<dbReference type="EMBL" id="CP134146">
    <property type="protein sequence ID" value="WNC69397.1"/>
    <property type="molecule type" value="Genomic_DNA"/>
</dbReference>
<evidence type="ECO:0008006" key="4">
    <source>
        <dbReference type="Google" id="ProtNLM"/>
    </source>
</evidence>
<keyword evidence="1" id="KW-0812">Transmembrane</keyword>
<dbReference type="RefSeq" id="WP_348388540.1">
    <property type="nucleotide sequence ID" value="NZ_CP134146.1"/>
</dbReference>
<sequence>MTKIKKRIVDIIVLIIPMICIAAYYSNILDKERDKKELLYNYFIQSQEDKIVDKARYYRLLKDIECPQKGVNGNENEVLILALELYKDSISSYLKDDDISEKTKSIIRNSLNFVPCK</sequence>
<proteinExistence type="predicted"/>
<protein>
    <recommendedName>
        <fullName evidence="4">Rap1a immunity protein domain-containing protein</fullName>
    </recommendedName>
</protein>
<reference evidence="3" key="1">
    <citation type="submission" date="2023-09" db="EMBL/GenBank/DDBJ databases">
        <authorList>
            <person name="Li S."/>
            <person name="Li X."/>
            <person name="Zhang C."/>
            <person name="Zhao Z."/>
        </authorList>
    </citation>
    <scope>NUCLEOTIDE SEQUENCE [LARGE SCALE GENOMIC DNA]</scope>
    <source>
        <strain evidence="3">SQ345</strain>
    </source>
</reference>
<feature type="transmembrane region" description="Helical" evidence="1">
    <location>
        <begin position="7"/>
        <end position="25"/>
    </location>
</feature>
<keyword evidence="1" id="KW-0472">Membrane</keyword>
<organism evidence="2 3">
    <name type="scientific">Thalassotalea nanhaiensis</name>
    <dbReference type="NCBI Taxonomy" id="3065648"/>
    <lineage>
        <taxon>Bacteria</taxon>
        <taxon>Pseudomonadati</taxon>
        <taxon>Pseudomonadota</taxon>
        <taxon>Gammaproteobacteria</taxon>
        <taxon>Alteromonadales</taxon>
        <taxon>Colwelliaceae</taxon>
        <taxon>Thalassotalea</taxon>
    </lineage>
</organism>
<keyword evidence="3" id="KW-1185">Reference proteome</keyword>
<evidence type="ECO:0000313" key="2">
    <source>
        <dbReference type="EMBL" id="WNC69397.1"/>
    </source>
</evidence>
<name>A0ABY9TKX0_9GAMM</name>
<evidence type="ECO:0000313" key="3">
    <source>
        <dbReference type="Proteomes" id="UP001248581"/>
    </source>
</evidence>